<feature type="transmembrane region" description="Helical" evidence="1">
    <location>
        <begin position="29"/>
        <end position="59"/>
    </location>
</feature>
<proteinExistence type="predicted"/>
<keyword evidence="1" id="KW-0472">Membrane</keyword>
<comment type="caution">
    <text evidence="3">The sequence shown here is derived from an EMBL/GenBank/DDBJ whole genome shotgun (WGS) entry which is preliminary data.</text>
</comment>
<evidence type="ECO:0000256" key="1">
    <source>
        <dbReference type="SAM" id="Phobius"/>
    </source>
</evidence>
<evidence type="ECO:0000313" key="3">
    <source>
        <dbReference type="EMBL" id="OGZ44286.1"/>
    </source>
</evidence>
<feature type="chain" id="PRO_5009582938" evidence="2">
    <location>
        <begin position="20"/>
        <end position="123"/>
    </location>
</feature>
<keyword evidence="2" id="KW-0732">Signal</keyword>
<dbReference type="EMBL" id="MHNL01000022">
    <property type="protein sequence ID" value="OGZ44286.1"/>
    <property type="molecule type" value="Genomic_DNA"/>
</dbReference>
<protein>
    <submittedName>
        <fullName evidence="3">Uncharacterized protein</fullName>
    </submittedName>
</protein>
<keyword evidence="1" id="KW-0812">Transmembrane</keyword>
<evidence type="ECO:0000256" key="2">
    <source>
        <dbReference type="SAM" id="SignalP"/>
    </source>
</evidence>
<dbReference type="AlphaFoldDB" id="A0A1G2G1W7"/>
<feature type="signal peptide" evidence="2">
    <location>
        <begin position="1"/>
        <end position="19"/>
    </location>
</feature>
<evidence type="ECO:0000313" key="4">
    <source>
        <dbReference type="Proteomes" id="UP000177785"/>
    </source>
</evidence>
<sequence>MRFRLFVAAIALVPGIALAAPRTYHELANYFVTIIDTATGMLIVAGIVIYFFGISTGLVSKGEDAQSKLRIYMLWGLIVLFVMVSIWGILRLVQNTLFMGDPYSPDVGSSGFEDPFVPREFAE</sequence>
<organism evidence="3 4">
    <name type="scientific">Candidatus Ryanbacteria bacterium RIFCSPHIGHO2_01_FULL_48_27</name>
    <dbReference type="NCBI Taxonomy" id="1802115"/>
    <lineage>
        <taxon>Bacteria</taxon>
        <taxon>Candidatus Ryaniibacteriota</taxon>
    </lineage>
</organism>
<accession>A0A1G2G1W7</accession>
<name>A0A1G2G1W7_9BACT</name>
<feature type="transmembrane region" description="Helical" evidence="1">
    <location>
        <begin position="71"/>
        <end position="90"/>
    </location>
</feature>
<dbReference type="STRING" id="1802115.A2756_03240"/>
<gene>
    <name evidence="3" type="ORF">A2756_03240</name>
</gene>
<reference evidence="3 4" key="1">
    <citation type="journal article" date="2016" name="Nat. Commun.">
        <title>Thousands of microbial genomes shed light on interconnected biogeochemical processes in an aquifer system.</title>
        <authorList>
            <person name="Anantharaman K."/>
            <person name="Brown C.T."/>
            <person name="Hug L.A."/>
            <person name="Sharon I."/>
            <person name="Castelle C.J."/>
            <person name="Probst A.J."/>
            <person name="Thomas B.C."/>
            <person name="Singh A."/>
            <person name="Wilkins M.J."/>
            <person name="Karaoz U."/>
            <person name="Brodie E.L."/>
            <person name="Williams K.H."/>
            <person name="Hubbard S.S."/>
            <person name="Banfield J.F."/>
        </authorList>
    </citation>
    <scope>NUCLEOTIDE SEQUENCE [LARGE SCALE GENOMIC DNA]</scope>
</reference>
<keyword evidence="1" id="KW-1133">Transmembrane helix</keyword>
<dbReference type="Proteomes" id="UP000177785">
    <property type="component" value="Unassembled WGS sequence"/>
</dbReference>